<evidence type="ECO:0000313" key="1">
    <source>
        <dbReference type="EMBL" id="MBB5033867.1"/>
    </source>
</evidence>
<dbReference type="InterPro" id="IPR013406">
    <property type="entry name" value="CHP02574_addiction_mod"/>
</dbReference>
<dbReference type="AlphaFoldDB" id="A0A7W7YD83"/>
<sequence>MSLTDFPDLARLPKAQRMKLADELWQSSVDDGTKVPVWHQETLDQRWNDYRSGKVKRISLKELERRLAKR</sequence>
<protein>
    <submittedName>
        <fullName evidence="1">Putative addiction module component (TIGR02574 family)</fullName>
    </submittedName>
</protein>
<reference evidence="1 2" key="1">
    <citation type="submission" date="2020-08" db="EMBL/GenBank/DDBJ databases">
        <title>Genomic Encyclopedia of Type Strains, Phase IV (KMG-IV): sequencing the most valuable type-strain genomes for metagenomic binning, comparative biology and taxonomic classification.</title>
        <authorList>
            <person name="Goeker M."/>
        </authorList>
    </citation>
    <scope>NUCLEOTIDE SEQUENCE [LARGE SCALE GENOMIC DNA]</scope>
    <source>
        <strain evidence="1 2">DSM 12252</strain>
    </source>
</reference>
<keyword evidence="2" id="KW-1185">Reference proteome</keyword>
<dbReference type="Proteomes" id="UP000590740">
    <property type="component" value="Unassembled WGS sequence"/>
</dbReference>
<accession>A0A7W7YD83</accession>
<name>A0A7W7YD83_9BACT</name>
<dbReference type="RefSeq" id="WP_184341094.1">
    <property type="nucleotide sequence ID" value="NZ_JACHIG010000007.1"/>
</dbReference>
<proteinExistence type="predicted"/>
<dbReference type="EMBL" id="JACHIG010000007">
    <property type="protein sequence ID" value="MBB5033867.1"/>
    <property type="molecule type" value="Genomic_DNA"/>
</dbReference>
<gene>
    <name evidence="1" type="ORF">HNQ65_003457</name>
</gene>
<organism evidence="1 2">
    <name type="scientific">Prosthecobacter vanneervenii</name>
    <dbReference type="NCBI Taxonomy" id="48466"/>
    <lineage>
        <taxon>Bacteria</taxon>
        <taxon>Pseudomonadati</taxon>
        <taxon>Verrucomicrobiota</taxon>
        <taxon>Verrucomicrobiia</taxon>
        <taxon>Verrucomicrobiales</taxon>
        <taxon>Verrucomicrobiaceae</taxon>
        <taxon>Prosthecobacter</taxon>
    </lineage>
</organism>
<comment type="caution">
    <text evidence="1">The sequence shown here is derived from an EMBL/GenBank/DDBJ whole genome shotgun (WGS) entry which is preliminary data.</text>
</comment>
<dbReference type="Pfam" id="PF09720">
    <property type="entry name" value="Unstab_antitox"/>
    <property type="match status" value="1"/>
</dbReference>
<evidence type="ECO:0000313" key="2">
    <source>
        <dbReference type="Proteomes" id="UP000590740"/>
    </source>
</evidence>